<dbReference type="Proteomes" id="UP000053477">
    <property type="component" value="Unassembled WGS sequence"/>
</dbReference>
<dbReference type="AlphaFoldDB" id="A0A0H2SDR4"/>
<evidence type="ECO:0000313" key="2">
    <source>
        <dbReference type="Proteomes" id="UP000053477"/>
    </source>
</evidence>
<accession>A0A0H2SDR4</accession>
<dbReference type="OrthoDB" id="3265815at2759"/>
<protein>
    <submittedName>
        <fullName evidence="1">Uncharacterized protein</fullName>
    </submittedName>
</protein>
<name>A0A0H2SDR4_9AGAM</name>
<reference evidence="1 2" key="1">
    <citation type="submission" date="2015-04" db="EMBL/GenBank/DDBJ databases">
        <title>Complete genome sequence of Schizopora paradoxa KUC8140, a cosmopolitan wood degrader in East Asia.</title>
        <authorList>
            <consortium name="DOE Joint Genome Institute"/>
            <person name="Min B."/>
            <person name="Park H."/>
            <person name="Jang Y."/>
            <person name="Kim J.-J."/>
            <person name="Kim K.H."/>
            <person name="Pangilinan J."/>
            <person name="Lipzen A."/>
            <person name="Riley R."/>
            <person name="Grigoriev I.V."/>
            <person name="Spatafora J.W."/>
            <person name="Choi I.-G."/>
        </authorList>
    </citation>
    <scope>NUCLEOTIDE SEQUENCE [LARGE SCALE GENOMIC DNA]</scope>
    <source>
        <strain evidence="1 2">KUC8140</strain>
    </source>
</reference>
<dbReference type="InParanoid" id="A0A0H2SDR4"/>
<dbReference type="EMBL" id="KQ085884">
    <property type="protein sequence ID" value="KLO19893.1"/>
    <property type="molecule type" value="Genomic_DNA"/>
</dbReference>
<organism evidence="1 2">
    <name type="scientific">Schizopora paradoxa</name>
    <dbReference type="NCBI Taxonomy" id="27342"/>
    <lineage>
        <taxon>Eukaryota</taxon>
        <taxon>Fungi</taxon>
        <taxon>Dikarya</taxon>
        <taxon>Basidiomycota</taxon>
        <taxon>Agaricomycotina</taxon>
        <taxon>Agaricomycetes</taxon>
        <taxon>Hymenochaetales</taxon>
        <taxon>Schizoporaceae</taxon>
        <taxon>Schizopora</taxon>
    </lineage>
</organism>
<sequence>MELFDIIELRSYVTPLAERLRIAVSEDQKCEESSALPPAIVAPKLNIRRDWTSSARDNAKADLILSSSDAITFQVHRDHLLAASTNGFNEKLSACKLEPDTEAVDRPTLVLPYSSVVLNVLLRVIYKEEGHLRVENTSLVDVSSAIHAFKDVLAFHCQLSPSVALEVCVLAASHAPDLHHIAVHASRFLLSIKFSRITDEIAAFMGPTYLLRLCQLLTGRTQEFKRLLLPTPQLHKPVPQCDTRVLREAWTLVTAFLMWHAAPDLGNGTIDGLKDTVIERIRCKRCNDSDLRL</sequence>
<evidence type="ECO:0000313" key="1">
    <source>
        <dbReference type="EMBL" id="KLO19893.1"/>
    </source>
</evidence>
<gene>
    <name evidence="1" type="ORF">SCHPADRAFT_935016</name>
</gene>
<proteinExistence type="predicted"/>
<dbReference type="STRING" id="27342.A0A0H2SDR4"/>
<keyword evidence="2" id="KW-1185">Reference proteome</keyword>